<dbReference type="InterPro" id="IPR011335">
    <property type="entry name" value="Restrct_endonuc-II-like"/>
</dbReference>
<proteinExistence type="predicted"/>
<dbReference type="PANTHER" id="PTHR33352">
    <property type="entry name" value="SLR1095 PROTEIN"/>
    <property type="match status" value="1"/>
</dbReference>
<sequence length="244" mass="27581">MTLSANQLKTEVIYPDSDGTPMAESDPARDYLIYGVESLDIYFQDRDDIYVSGNLFLYYKNGIPSAVVAPDVFVVFGVEKKKRLSYKVWQEEDKVPSFVLEVTSLTTQENDEEDKPKKYALLGVQEYFQYDPTGDYLSPQLKGSSLVEGKYQPIAAKLLPDGVTSIHSEVLGLDLRLFDGELRFFEPQTGKKLLSHKETEQARQAAEQARRDAIPRLLELGLSVEQVASSLSLPVDEVRRFIQE</sequence>
<dbReference type="RefSeq" id="WP_191757595.1">
    <property type="nucleotide sequence ID" value="NZ_VJXY01000009.1"/>
</dbReference>
<dbReference type="Gene3D" id="3.90.1570.10">
    <property type="entry name" value="tt1808, chain A"/>
    <property type="match status" value="1"/>
</dbReference>
<dbReference type="InterPro" id="IPR012296">
    <property type="entry name" value="Nuclease_put_TT1808"/>
</dbReference>
<keyword evidence="2" id="KW-0378">Hydrolase</keyword>
<dbReference type="Pfam" id="PF05685">
    <property type="entry name" value="Uma2"/>
    <property type="match status" value="1"/>
</dbReference>
<name>A0AA40VRL0_9NOST</name>
<reference evidence="2" key="1">
    <citation type="submission" date="2019-07" db="EMBL/GenBank/DDBJ databases">
        <title>Toxilogical consequences of a new and cryptic species of cyanobacteria (Komarekiella delphini-convector) recovered from the epidermis of a bottlenose dolphin and 1500 ft. in the air.</title>
        <authorList>
            <person name="Brown A.O."/>
            <person name="Dvorak P."/>
            <person name="Villanueva C.D."/>
            <person name="Foss A.J."/>
            <person name="Garvey A.D."/>
            <person name="Gibson Q.A."/>
            <person name="Johansen J.R."/>
            <person name="Casamatta D.A."/>
        </authorList>
    </citation>
    <scope>NUCLEOTIDE SEQUENCE</scope>
    <source>
        <strain evidence="2">SJRDD-AB1</strain>
    </source>
</reference>
<protein>
    <submittedName>
        <fullName evidence="2">Uma2 family endonuclease</fullName>
    </submittedName>
</protein>
<dbReference type="PANTHER" id="PTHR33352:SF3">
    <property type="entry name" value="SLR1612 PROTEIN"/>
    <property type="match status" value="1"/>
</dbReference>
<dbReference type="GO" id="GO:0004519">
    <property type="term" value="F:endonuclease activity"/>
    <property type="evidence" value="ECO:0007669"/>
    <property type="project" value="UniProtKB-KW"/>
</dbReference>
<gene>
    <name evidence="2" type="ORF">FNW02_11080</name>
</gene>
<accession>A0AA40VRL0</accession>
<keyword evidence="2" id="KW-0255">Endonuclease</keyword>
<comment type="caution">
    <text evidence="2">The sequence shown here is derived from an EMBL/GenBank/DDBJ whole genome shotgun (WGS) entry which is preliminary data.</text>
</comment>
<organism evidence="2 3">
    <name type="scientific">Komarekiella delphini-convector SJRDD-AB1</name>
    <dbReference type="NCBI Taxonomy" id="2593771"/>
    <lineage>
        <taxon>Bacteria</taxon>
        <taxon>Bacillati</taxon>
        <taxon>Cyanobacteriota</taxon>
        <taxon>Cyanophyceae</taxon>
        <taxon>Nostocales</taxon>
        <taxon>Nostocaceae</taxon>
        <taxon>Komarekiella</taxon>
        <taxon>Komarekiella delphini-convector</taxon>
    </lineage>
</organism>
<keyword evidence="2" id="KW-0540">Nuclease</keyword>
<dbReference type="Proteomes" id="UP001165986">
    <property type="component" value="Unassembled WGS sequence"/>
</dbReference>
<dbReference type="EMBL" id="VJXY01000009">
    <property type="protein sequence ID" value="MBD6616366.1"/>
    <property type="molecule type" value="Genomic_DNA"/>
</dbReference>
<feature type="domain" description="Putative restriction endonuclease" evidence="1">
    <location>
        <begin position="42"/>
        <end position="174"/>
    </location>
</feature>
<evidence type="ECO:0000313" key="3">
    <source>
        <dbReference type="Proteomes" id="UP001165986"/>
    </source>
</evidence>
<dbReference type="InterPro" id="IPR008538">
    <property type="entry name" value="Uma2"/>
</dbReference>
<dbReference type="AlphaFoldDB" id="A0AA40VRL0"/>
<dbReference type="SUPFAM" id="SSF52980">
    <property type="entry name" value="Restriction endonuclease-like"/>
    <property type="match status" value="1"/>
</dbReference>
<evidence type="ECO:0000259" key="1">
    <source>
        <dbReference type="Pfam" id="PF05685"/>
    </source>
</evidence>
<keyword evidence="3" id="KW-1185">Reference proteome</keyword>
<dbReference type="CDD" id="cd06260">
    <property type="entry name" value="DUF820-like"/>
    <property type="match status" value="1"/>
</dbReference>
<evidence type="ECO:0000313" key="2">
    <source>
        <dbReference type="EMBL" id="MBD6616366.1"/>
    </source>
</evidence>